<evidence type="ECO:0000256" key="1">
    <source>
        <dbReference type="ARBA" id="ARBA00023015"/>
    </source>
</evidence>
<dbReference type="SUPFAM" id="SSF46689">
    <property type="entry name" value="Homeodomain-like"/>
    <property type="match status" value="1"/>
</dbReference>
<keyword evidence="1" id="KW-0805">Transcription regulation</keyword>
<evidence type="ECO:0000256" key="3">
    <source>
        <dbReference type="ARBA" id="ARBA00023163"/>
    </source>
</evidence>
<dbReference type="PANTHER" id="PTHR47506:SF1">
    <property type="entry name" value="HTH-TYPE TRANSCRIPTIONAL REGULATOR YJDC"/>
    <property type="match status" value="1"/>
</dbReference>
<feature type="DNA-binding region" description="H-T-H motif" evidence="4">
    <location>
        <begin position="28"/>
        <end position="47"/>
    </location>
</feature>
<evidence type="ECO:0000256" key="4">
    <source>
        <dbReference type="PROSITE-ProRule" id="PRU00335"/>
    </source>
</evidence>
<dbReference type="InterPro" id="IPR001647">
    <property type="entry name" value="HTH_TetR"/>
</dbReference>
<dbReference type="AlphaFoldDB" id="A0A849L3I1"/>
<dbReference type="Gene3D" id="1.10.357.10">
    <property type="entry name" value="Tetracycline Repressor, domain 2"/>
    <property type="match status" value="1"/>
</dbReference>
<dbReference type="InterPro" id="IPR036271">
    <property type="entry name" value="Tet_transcr_reg_TetR-rel_C_sf"/>
</dbReference>
<dbReference type="RefSeq" id="WP_171324740.1">
    <property type="nucleotide sequence ID" value="NZ_JABFBC010000001.1"/>
</dbReference>
<feature type="domain" description="HTH tetR-type" evidence="5">
    <location>
        <begin position="5"/>
        <end position="65"/>
    </location>
</feature>
<keyword evidence="7" id="KW-1185">Reference proteome</keyword>
<dbReference type="EMBL" id="JABFBC010000001">
    <property type="protein sequence ID" value="NNU80721.1"/>
    <property type="molecule type" value="Genomic_DNA"/>
</dbReference>
<dbReference type="SUPFAM" id="SSF48498">
    <property type="entry name" value="Tetracyclin repressor-like, C-terminal domain"/>
    <property type="match status" value="1"/>
</dbReference>
<accession>A0A849L3I1</accession>
<dbReference type="InterPro" id="IPR009057">
    <property type="entry name" value="Homeodomain-like_sf"/>
</dbReference>
<dbReference type="Proteomes" id="UP000572377">
    <property type="component" value="Unassembled WGS sequence"/>
</dbReference>
<comment type="caution">
    <text evidence="6">The sequence shown here is derived from an EMBL/GenBank/DDBJ whole genome shotgun (WGS) entry which is preliminary data.</text>
</comment>
<sequence>MRKGQATRERLMDIAEGAIMDKGFGATSIDEIIAAAEITKSGFFYHFPDKNALAFALLERHQQREDELFDRLEARAATLSDDPLHSFLIFITLLAETMDAMETGFPGCLVATFVYQERLFDRNVIVLNRSLVLRWRDRFRGQFERIAERYPPRDTVDLDQLADFVSTVVEGGMVMSRALGERQVLSGQVLVLRSYVKLLFQPALD</sequence>
<organism evidence="6 7">
    <name type="scientific">Halovulum dunhuangense</name>
    <dbReference type="NCBI Taxonomy" id="1505036"/>
    <lineage>
        <taxon>Bacteria</taxon>
        <taxon>Pseudomonadati</taxon>
        <taxon>Pseudomonadota</taxon>
        <taxon>Alphaproteobacteria</taxon>
        <taxon>Rhodobacterales</taxon>
        <taxon>Paracoccaceae</taxon>
        <taxon>Halovulum</taxon>
    </lineage>
</organism>
<keyword evidence="3" id="KW-0804">Transcription</keyword>
<dbReference type="PANTHER" id="PTHR47506">
    <property type="entry name" value="TRANSCRIPTIONAL REGULATORY PROTEIN"/>
    <property type="match status" value="1"/>
</dbReference>
<name>A0A849L3I1_9RHOB</name>
<evidence type="ECO:0000256" key="2">
    <source>
        <dbReference type="ARBA" id="ARBA00023125"/>
    </source>
</evidence>
<evidence type="ECO:0000313" key="6">
    <source>
        <dbReference type="EMBL" id="NNU80721.1"/>
    </source>
</evidence>
<dbReference type="PROSITE" id="PS50977">
    <property type="entry name" value="HTH_TETR_2"/>
    <property type="match status" value="1"/>
</dbReference>
<evidence type="ECO:0000313" key="7">
    <source>
        <dbReference type="Proteomes" id="UP000572377"/>
    </source>
</evidence>
<reference evidence="6 7" key="1">
    <citation type="submission" date="2020-05" db="EMBL/GenBank/DDBJ databases">
        <title>Gimesia benthica sp. nov., a novel planctomycete isolated from a deep-sea water sample of the Northwest Indian Ocean.</title>
        <authorList>
            <person name="Wang J."/>
            <person name="Ruan C."/>
            <person name="Song L."/>
            <person name="Zhu Y."/>
            <person name="Li A."/>
            <person name="Zheng X."/>
            <person name="Wang L."/>
            <person name="Lu Z."/>
            <person name="Huang Y."/>
            <person name="Du W."/>
            <person name="Zhou Y."/>
            <person name="Huang L."/>
            <person name="Dai X."/>
        </authorList>
    </citation>
    <scope>NUCLEOTIDE SEQUENCE [LARGE SCALE GENOMIC DNA]</scope>
    <source>
        <strain evidence="6 7">YYQ-30</strain>
    </source>
</reference>
<gene>
    <name evidence="6" type="ORF">HMH01_09760</name>
</gene>
<evidence type="ECO:0000259" key="5">
    <source>
        <dbReference type="PROSITE" id="PS50977"/>
    </source>
</evidence>
<dbReference type="Pfam" id="PF00440">
    <property type="entry name" value="TetR_N"/>
    <property type="match status" value="1"/>
</dbReference>
<keyword evidence="2 4" id="KW-0238">DNA-binding</keyword>
<dbReference type="GO" id="GO:0003677">
    <property type="term" value="F:DNA binding"/>
    <property type="evidence" value="ECO:0007669"/>
    <property type="project" value="UniProtKB-UniRule"/>
</dbReference>
<protein>
    <submittedName>
        <fullName evidence="6">TetR/AcrR family transcriptional regulator</fullName>
    </submittedName>
</protein>
<proteinExistence type="predicted"/>